<reference evidence="1 2" key="1">
    <citation type="submission" date="2018-06" db="EMBL/GenBank/DDBJ databases">
        <title>Lujinxingia sediminis gen. nov. sp. nov., a new facultative anaerobic member of the class Deltaproteobacteria, and proposal of Lujinxingaceae fam. nov.</title>
        <authorList>
            <person name="Guo L.-Y."/>
            <person name="Li C.-M."/>
            <person name="Wang S."/>
            <person name="Du Z.-J."/>
        </authorList>
    </citation>
    <scope>NUCLEOTIDE SEQUENCE [LARGE SCALE GENOMIC DNA]</scope>
    <source>
        <strain evidence="1 2">FA350</strain>
    </source>
</reference>
<dbReference type="InterPro" id="IPR010131">
    <property type="entry name" value="MdtP/NodT-like"/>
</dbReference>
<name>A0A2Z4FJ27_9DELT</name>
<gene>
    <name evidence="1" type="ORF">DN745_04730</name>
</gene>
<keyword evidence="2" id="KW-1185">Reference proteome</keyword>
<evidence type="ECO:0000313" key="2">
    <source>
        <dbReference type="Proteomes" id="UP000249799"/>
    </source>
</evidence>
<dbReference type="RefSeq" id="WP_111332620.1">
    <property type="nucleotide sequence ID" value="NZ_CP030032.1"/>
</dbReference>
<dbReference type="AlphaFoldDB" id="A0A2Z4FJ27"/>
<dbReference type="OrthoDB" id="5506463at2"/>
<dbReference type="KEGG" id="bsed:DN745_04730"/>
<organism evidence="1 2">
    <name type="scientific">Bradymonas sediminis</name>
    <dbReference type="NCBI Taxonomy" id="1548548"/>
    <lineage>
        <taxon>Bacteria</taxon>
        <taxon>Deltaproteobacteria</taxon>
        <taxon>Bradymonadales</taxon>
        <taxon>Bradymonadaceae</taxon>
        <taxon>Bradymonas</taxon>
    </lineage>
</organism>
<dbReference type="Gene3D" id="1.20.1600.10">
    <property type="entry name" value="Outer membrane efflux proteins (OEP)"/>
    <property type="match status" value="1"/>
</dbReference>
<proteinExistence type="predicted"/>
<dbReference type="PANTHER" id="PTHR30203">
    <property type="entry name" value="OUTER MEMBRANE CATION EFFLUX PROTEIN"/>
    <property type="match status" value="1"/>
</dbReference>
<evidence type="ECO:0000313" key="1">
    <source>
        <dbReference type="EMBL" id="AWV88678.1"/>
    </source>
</evidence>
<dbReference type="SUPFAM" id="SSF56954">
    <property type="entry name" value="Outer membrane efflux proteins (OEP)"/>
    <property type="match status" value="1"/>
</dbReference>
<dbReference type="Proteomes" id="UP000249799">
    <property type="component" value="Chromosome"/>
</dbReference>
<accession>A0A2Z4FJ27</accession>
<dbReference type="EMBL" id="CP030032">
    <property type="protein sequence ID" value="AWV88678.1"/>
    <property type="molecule type" value="Genomic_DNA"/>
</dbReference>
<sequence length="437" mass="48692">MKRKNAFTRVRRVLAGLCVAAVSTVCAVPMVWADDGDFEPKTLADYEHQALKNHPRLEAEQQKLRAIQAEREGKLASYPQPMISYGAEIGTPWTSMPGVGHTVMVSQQLLLPGRRALWAQPAELRGSGVEAQIEASSNQIVFEVRQALIEIARLDHHLLIFNKQKEVYAEAVSMVEALMSTGRTSYADVLRLSVTSEMLIDQIDRVQRERDEVVAGLRVELGLAPDAQIPFEFSGENSPIEVSDDALELPKLLEAMNAQNPQLRALEFEAQAELAQSEVVQKDAWQGPTVGVGYMNMPSMTMDGERDDALMLSVAMPFPIFGRQIALNSERSEATGLSARAQRAALQRTLSTQIEASVLKIRERQRRLLRYEKELIPMLGDVSERLLADVEVGRGQVTDFQLVFQQQLDLEMMLVDLRADIAIEQARLKMLTGRGAE</sequence>
<dbReference type="GO" id="GO:0015562">
    <property type="term" value="F:efflux transmembrane transporter activity"/>
    <property type="evidence" value="ECO:0007669"/>
    <property type="project" value="InterPro"/>
</dbReference>
<dbReference type="PANTHER" id="PTHR30203:SF23">
    <property type="entry name" value="OUTER MEMBRANE EFFLUX PROTEIN"/>
    <property type="match status" value="1"/>
</dbReference>
<protein>
    <submittedName>
        <fullName evidence="1">Uncharacterized protein</fullName>
    </submittedName>
</protein>